<evidence type="ECO:0000256" key="2">
    <source>
        <dbReference type="ARBA" id="ARBA00022857"/>
    </source>
</evidence>
<comment type="caution">
    <text evidence="4">The sequence shown here is derived from an EMBL/GenBank/DDBJ whole genome shotgun (WGS) entry which is preliminary data.</text>
</comment>
<proteinExistence type="inferred from homology"/>
<dbReference type="STRING" id="1325734.A0A428NZ72"/>
<accession>A0A428NZ72</accession>
<dbReference type="AlphaFoldDB" id="A0A428NZ72"/>
<dbReference type="Gene3D" id="3.40.50.720">
    <property type="entry name" value="NAD(P)-binding Rossmann-like Domain"/>
    <property type="match status" value="1"/>
</dbReference>
<dbReference type="InterPro" id="IPR002347">
    <property type="entry name" value="SDR_fam"/>
</dbReference>
<protein>
    <submittedName>
        <fullName evidence="4">Uncharacterized protein</fullName>
    </submittedName>
</protein>
<dbReference type="Pfam" id="PF00106">
    <property type="entry name" value="adh_short"/>
    <property type="match status" value="1"/>
</dbReference>
<organism evidence="4 5">
    <name type="scientific">Fusarium duplospermum</name>
    <dbReference type="NCBI Taxonomy" id="1325734"/>
    <lineage>
        <taxon>Eukaryota</taxon>
        <taxon>Fungi</taxon>
        <taxon>Dikarya</taxon>
        <taxon>Ascomycota</taxon>
        <taxon>Pezizomycotina</taxon>
        <taxon>Sordariomycetes</taxon>
        <taxon>Hypocreomycetidae</taxon>
        <taxon>Hypocreales</taxon>
        <taxon>Nectriaceae</taxon>
        <taxon>Fusarium</taxon>
        <taxon>Fusarium solani species complex</taxon>
    </lineage>
</organism>
<gene>
    <name evidence="4" type="ORF">CEP54_013991</name>
</gene>
<dbReference type="PRINTS" id="PR00081">
    <property type="entry name" value="GDHRDH"/>
</dbReference>
<name>A0A428NZ72_9HYPO</name>
<keyword evidence="3" id="KW-0560">Oxidoreductase</keyword>
<dbReference type="InterPro" id="IPR036291">
    <property type="entry name" value="NAD(P)-bd_dom_sf"/>
</dbReference>
<evidence type="ECO:0000256" key="3">
    <source>
        <dbReference type="ARBA" id="ARBA00023002"/>
    </source>
</evidence>
<dbReference type="OrthoDB" id="542013at2759"/>
<dbReference type="PANTHER" id="PTHR24320:SF252">
    <property type="entry name" value="DEHYDROGENASE_REDUCTASE FAMILY PROTEIN, PUTATIVE (AFU_ORTHOLOGUE AFUA_3G08550)-RELATED"/>
    <property type="match status" value="1"/>
</dbReference>
<sequence>MSGIALRRFVRSQYTPIPLPDHDFNQQTIIVTGGNRGIGLEAARHFLRFNASKVILAMRDVDQGHGCIASMHKSCPSSEGVVEIWELDLTKPETIRQFVSRAMELARLDAVILNAGMATMSFQAVDGVERTLATNVVGTFLLAIGLLPALHQSALRCNVRPRLVLVSSQGHQSAAFVERTADDIFGALNDAGKADMADRYDTTKLLQLLAFYALRDTIDQSWPGSITFTAVDPGLCNTGLTREMPLLIRIIHRIMKMLLARTPEVGGRCIVLAAVDSDKGDYHGGYFKDGIIER</sequence>
<evidence type="ECO:0000313" key="4">
    <source>
        <dbReference type="EMBL" id="RSL46128.1"/>
    </source>
</evidence>
<evidence type="ECO:0000256" key="1">
    <source>
        <dbReference type="ARBA" id="ARBA00006484"/>
    </source>
</evidence>
<keyword evidence="5" id="KW-1185">Reference proteome</keyword>
<dbReference type="GO" id="GO:0016491">
    <property type="term" value="F:oxidoreductase activity"/>
    <property type="evidence" value="ECO:0007669"/>
    <property type="project" value="UniProtKB-KW"/>
</dbReference>
<comment type="similarity">
    <text evidence="1">Belongs to the short-chain dehydrogenases/reductases (SDR) family.</text>
</comment>
<dbReference type="SUPFAM" id="SSF51735">
    <property type="entry name" value="NAD(P)-binding Rossmann-fold domains"/>
    <property type="match status" value="1"/>
</dbReference>
<dbReference type="Proteomes" id="UP000288168">
    <property type="component" value="Unassembled WGS sequence"/>
</dbReference>
<dbReference type="EMBL" id="NKCI01000245">
    <property type="protein sequence ID" value="RSL46128.1"/>
    <property type="molecule type" value="Genomic_DNA"/>
</dbReference>
<keyword evidence="2" id="KW-0521">NADP</keyword>
<dbReference type="PANTHER" id="PTHR24320">
    <property type="entry name" value="RETINOL DEHYDROGENASE"/>
    <property type="match status" value="1"/>
</dbReference>
<evidence type="ECO:0000313" key="5">
    <source>
        <dbReference type="Proteomes" id="UP000288168"/>
    </source>
</evidence>
<reference evidence="4 5" key="1">
    <citation type="submission" date="2017-06" db="EMBL/GenBank/DDBJ databases">
        <title>Comparative genomic analysis of Ambrosia Fusariam Clade fungi.</title>
        <authorList>
            <person name="Stajich J.E."/>
            <person name="Carrillo J."/>
            <person name="Kijimoto T."/>
            <person name="Eskalen A."/>
            <person name="O'Donnell K."/>
            <person name="Kasson M."/>
        </authorList>
    </citation>
    <scope>NUCLEOTIDE SEQUENCE [LARGE SCALE GENOMIC DNA]</scope>
    <source>
        <strain evidence="4 5">NRRL62584</strain>
    </source>
</reference>